<protein>
    <submittedName>
        <fullName evidence="1">Uncharacterized protein</fullName>
    </submittedName>
</protein>
<organism evidence="1 2">
    <name type="scientific">Acetobacter senegalensis</name>
    <dbReference type="NCBI Taxonomy" id="446692"/>
    <lineage>
        <taxon>Bacteria</taxon>
        <taxon>Pseudomonadati</taxon>
        <taxon>Pseudomonadota</taxon>
        <taxon>Alphaproteobacteria</taxon>
        <taxon>Acetobacterales</taxon>
        <taxon>Acetobacteraceae</taxon>
        <taxon>Acetobacter</taxon>
    </lineage>
</organism>
<dbReference type="Proteomes" id="UP000056109">
    <property type="component" value="Chromosome I"/>
</dbReference>
<dbReference type="KEGG" id="asz:ASN_1274"/>
<keyword evidence="2" id="KW-1185">Reference proteome</keyword>
<proteinExistence type="predicted"/>
<dbReference type="PATRIC" id="fig|446692.3.peg.1278"/>
<evidence type="ECO:0000313" key="1">
    <source>
        <dbReference type="EMBL" id="CEF40640.1"/>
    </source>
</evidence>
<sequence length="51" mass="5634">MEPFAFGATAREHTPCEADFTLQNRMMGCVFAFSVLFFLVESGRMAVKAAV</sequence>
<reference evidence="2" key="1">
    <citation type="submission" date="2014-09" db="EMBL/GenBank/DDBJ databases">
        <authorList>
            <person name="Illeghems K.G."/>
        </authorList>
    </citation>
    <scope>NUCLEOTIDE SEQUENCE [LARGE SCALE GENOMIC DNA]</scope>
    <source>
        <strain evidence="2">108B</strain>
    </source>
</reference>
<dbReference type="AlphaFoldDB" id="A0A0U5EUT9"/>
<dbReference type="EMBL" id="LN606600">
    <property type="protein sequence ID" value="CEF40640.1"/>
    <property type="molecule type" value="Genomic_DNA"/>
</dbReference>
<gene>
    <name evidence="1" type="ORF">ASN_1274</name>
</gene>
<name>A0A0U5EUT9_9PROT</name>
<evidence type="ECO:0000313" key="2">
    <source>
        <dbReference type="Proteomes" id="UP000056109"/>
    </source>
</evidence>
<accession>A0A0U5EUT9</accession>